<dbReference type="Proteomes" id="UP000642070">
    <property type="component" value="Unassembled WGS sequence"/>
</dbReference>
<dbReference type="EMBL" id="BMPI01000020">
    <property type="protein sequence ID" value="GGM37636.1"/>
    <property type="molecule type" value="Genomic_DNA"/>
</dbReference>
<keyword evidence="3" id="KW-1185">Reference proteome</keyword>
<sequence length="151" mass="16158">MDDHDGSASDRSVPLVRPFLGGSSAGPPAQPPPRPDPLRPTTSAVRPYLLTGGRARPDTGLEIEAQVLTTTVGEDALDRYRYEQREILLLCRAPLAVAEVAARLGLHLGVARVLVGDLIACGHLASRRPDSGLHRNAAIIERVIRGLQAIH</sequence>
<dbReference type="Pfam" id="PF05331">
    <property type="entry name" value="DUF742"/>
    <property type="match status" value="1"/>
</dbReference>
<dbReference type="PANTHER" id="PTHR36221:SF1">
    <property type="entry name" value="DUF742 DOMAIN-CONTAINING PROTEIN"/>
    <property type="match status" value="1"/>
</dbReference>
<dbReference type="AlphaFoldDB" id="A0A917TVD9"/>
<evidence type="ECO:0000313" key="2">
    <source>
        <dbReference type="EMBL" id="GGM37636.1"/>
    </source>
</evidence>
<dbReference type="RefSeq" id="WP_190251764.1">
    <property type="nucleotide sequence ID" value="NZ_BMPI01000020.1"/>
</dbReference>
<dbReference type="PANTHER" id="PTHR36221">
    <property type="entry name" value="DUF742 DOMAIN-CONTAINING PROTEIN"/>
    <property type="match status" value="1"/>
</dbReference>
<proteinExistence type="predicted"/>
<gene>
    <name evidence="2" type="ORF">GCM10007977_043900</name>
</gene>
<comment type="caution">
    <text evidence="2">The sequence shown here is derived from an EMBL/GenBank/DDBJ whole genome shotgun (WGS) entry which is preliminary data.</text>
</comment>
<reference evidence="2" key="2">
    <citation type="submission" date="2020-09" db="EMBL/GenBank/DDBJ databases">
        <authorList>
            <person name="Sun Q."/>
            <person name="Ohkuma M."/>
        </authorList>
    </citation>
    <scope>NUCLEOTIDE SEQUENCE</scope>
    <source>
        <strain evidence="2">JCM 19831</strain>
    </source>
</reference>
<evidence type="ECO:0000256" key="1">
    <source>
        <dbReference type="SAM" id="MobiDB-lite"/>
    </source>
</evidence>
<name>A0A917TVD9_9ACTN</name>
<dbReference type="InterPro" id="IPR007995">
    <property type="entry name" value="DUF742"/>
</dbReference>
<protein>
    <recommendedName>
        <fullName evidence="4">DUF742 domain-containing protein</fullName>
    </recommendedName>
</protein>
<accession>A0A917TVD9</accession>
<feature type="region of interest" description="Disordered" evidence="1">
    <location>
        <begin position="1"/>
        <end position="44"/>
    </location>
</feature>
<organism evidence="2 3">
    <name type="scientific">Dactylosporangium sucinum</name>
    <dbReference type="NCBI Taxonomy" id="1424081"/>
    <lineage>
        <taxon>Bacteria</taxon>
        <taxon>Bacillati</taxon>
        <taxon>Actinomycetota</taxon>
        <taxon>Actinomycetes</taxon>
        <taxon>Micromonosporales</taxon>
        <taxon>Micromonosporaceae</taxon>
        <taxon>Dactylosporangium</taxon>
    </lineage>
</organism>
<evidence type="ECO:0008006" key="4">
    <source>
        <dbReference type="Google" id="ProtNLM"/>
    </source>
</evidence>
<evidence type="ECO:0000313" key="3">
    <source>
        <dbReference type="Proteomes" id="UP000642070"/>
    </source>
</evidence>
<reference evidence="2" key="1">
    <citation type="journal article" date="2014" name="Int. J. Syst. Evol. Microbiol.">
        <title>Complete genome sequence of Corynebacterium casei LMG S-19264T (=DSM 44701T), isolated from a smear-ripened cheese.</title>
        <authorList>
            <consortium name="US DOE Joint Genome Institute (JGI-PGF)"/>
            <person name="Walter F."/>
            <person name="Albersmeier A."/>
            <person name="Kalinowski J."/>
            <person name="Ruckert C."/>
        </authorList>
    </citation>
    <scope>NUCLEOTIDE SEQUENCE</scope>
    <source>
        <strain evidence="2">JCM 19831</strain>
    </source>
</reference>